<evidence type="ECO:0000256" key="1">
    <source>
        <dbReference type="ARBA" id="ARBA00022723"/>
    </source>
</evidence>
<organism evidence="6 7">
    <name type="scientific">Penicillium diatomitis</name>
    <dbReference type="NCBI Taxonomy" id="2819901"/>
    <lineage>
        <taxon>Eukaryota</taxon>
        <taxon>Fungi</taxon>
        <taxon>Dikarya</taxon>
        <taxon>Ascomycota</taxon>
        <taxon>Pezizomycotina</taxon>
        <taxon>Eurotiomycetes</taxon>
        <taxon>Eurotiomycetidae</taxon>
        <taxon>Eurotiales</taxon>
        <taxon>Aspergillaceae</taxon>
        <taxon>Penicillium</taxon>
    </lineage>
</organism>
<accession>A0A9W9XG46</accession>
<proteinExistence type="predicted"/>
<name>A0A9W9XG46_9EURO</name>
<gene>
    <name evidence="6" type="ORF">N7539_003136</name>
</gene>
<dbReference type="AlphaFoldDB" id="A0A9W9XG46"/>
<keyword evidence="7" id="KW-1185">Reference proteome</keyword>
<evidence type="ECO:0000259" key="5">
    <source>
        <dbReference type="PROSITE" id="PS50865"/>
    </source>
</evidence>
<dbReference type="Pfam" id="PF01753">
    <property type="entry name" value="zf-MYND"/>
    <property type="match status" value="1"/>
</dbReference>
<feature type="domain" description="MYND-type" evidence="5">
    <location>
        <begin position="10"/>
        <end position="47"/>
    </location>
</feature>
<keyword evidence="1" id="KW-0479">Metal-binding</keyword>
<evidence type="ECO:0000256" key="4">
    <source>
        <dbReference type="PROSITE-ProRule" id="PRU00134"/>
    </source>
</evidence>
<evidence type="ECO:0000313" key="6">
    <source>
        <dbReference type="EMBL" id="KAJ5491569.1"/>
    </source>
</evidence>
<dbReference type="Proteomes" id="UP001148312">
    <property type="component" value="Unassembled WGS sequence"/>
</dbReference>
<protein>
    <recommendedName>
        <fullName evidence="5">MYND-type domain-containing protein</fullName>
    </recommendedName>
</protein>
<dbReference type="Gene3D" id="6.10.140.2220">
    <property type="match status" value="1"/>
</dbReference>
<dbReference type="PROSITE" id="PS01360">
    <property type="entry name" value="ZF_MYND_1"/>
    <property type="match status" value="1"/>
</dbReference>
<dbReference type="GeneID" id="81622988"/>
<reference evidence="6" key="1">
    <citation type="submission" date="2022-12" db="EMBL/GenBank/DDBJ databases">
        <authorList>
            <person name="Petersen C."/>
        </authorList>
    </citation>
    <scope>NUCLEOTIDE SEQUENCE</scope>
    <source>
        <strain evidence="6">IBT 30728</strain>
    </source>
</reference>
<dbReference type="RefSeq" id="XP_056792698.1">
    <property type="nucleotide sequence ID" value="XM_056932739.1"/>
</dbReference>
<reference evidence="6" key="2">
    <citation type="journal article" date="2023" name="IMA Fungus">
        <title>Comparative genomic study of the Penicillium genus elucidates a diverse pangenome and 15 lateral gene transfer events.</title>
        <authorList>
            <person name="Petersen C."/>
            <person name="Sorensen T."/>
            <person name="Nielsen M.R."/>
            <person name="Sondergaard T.E."/>
            <person name="Sorensen J.L."/>
            <person name="Fitzpatrick D.A."/>
            <person name="Frisvad J.C."/>
            <person name="Nielsen K.L."/>
        </authorList>
    </citation>
    <scope>NUCLEOTIDE SEQUENCE</scope>
    <source>
        <strain evidence="6">IBT 30728</strain>
    </source>
</reference>
<sequence length="264" mass="28710">MIKKALPSGCAVCGHQDDLFICSGCKALPYCGRDCQIADRPAHKAACSAIKKARNVMATEEQKLRHHPGDVMMSKDPFTSCVGHLLGGGGSKRATTYTSLPYLDVKDADMFESVERFCHPFFDLSHRTCVCLLKIRLLLELVRLEQSTDSLGPSPHPVISAMLKSPTPISSAVGASQAIMSSDSNTRKAMIDTLMKQIDALYEAVQKANEHFWYNLTDPEVDLDNMPSSCTMGSVGESQLAVGNNFFTWVKTSGALAFIITPSS</sequence>
<dbReference type="PROSITE" id="PS50865">
    <property type="entry name" value="ZF_MYND_2"/>
    <property type="match status" value="1"/>
</dbReference>
<evidence type="ECO:0000256" key="2">
    <source>
        <dbReference type="ARBA" id="ARBA00022771"/>
    </source>
</evidence>
<keyword evidence="3" id="KW-0862">Zinc</keyword>
<dbReference type="SUPFAM" id="SSF144232">
    <property type="entry name" value="HIT/MYND zinc finger-like"/>
    <property type="match status" value="1"/>
</dbReference>
<keyword evidence="2 4" id="KW-0863">Zinc-finger</keyword>
<dbReference type="InterPro" id="IPR002893">
    <property type="entry name" value="Znf_MYND"/>
</dbReference>
<evidence type="ECO:0000313" key="7">
    <source>
        <dbReference type="Proteomes" id="UP001148312"/>
    </source>
</evidence>
<comment type="caution">
    <text evidence="6">The sequence shown here is derived from an EMBL/GenBank/DDBJ whole genome shotgun (WGS) entry which is preliminary data.</text>
</comment>
<dbReference type="EMBL" id="JAPWDQ010000003">
    <property type="protein sequence ID" value="KAJ5491569.1"/>
    <property type="molecule type" value="Genomic_DNA"/>
</dbReference>
<dbReference type="GO" id="GO:0008270">
    <property type="term" value="F:zinc ion binding"/>
    <property type="evidence" value="ECO:0007669"/>
    <property type="project" value="UniProtKB-KW"/>
</dbReference>
<evidence type="ECO:0000256" key="3">
    <source>
        <dbReference type="ARBA" id="ARBA00022833"/>
    </source>
</evidence>